<evidence type="ECO:0000313" key="3">
    <source>
        <dbReference type="Proteomes" id="UP000240493"/>
    </source>
</evidence>
<proteinExistence type="predicted"/>
<name>A0A2T3ZDX1_TRIA4</name>
<evidence type="ECO:0000313" key="2">
    <source>
        <dbReference type="EMBL" id="PTB42980.1"/>
    </source>
</evidence>
<dbReference type="EMBL" id="KZ679259">
    <property type="protein sequence ID" value="PTB42980.1"/>
    <property type="molecule type" value="Genomic_DNA"/>
</dbReference>
<accession>A0A2T3ZDX1</accession>
<keyword evidence="3" id="KW-1185">Reference proteome</keyword>
<feature type="region of interest" description="Disordered" evidence="1">
    <location>
        <begin position="191"/>
        <end position="222"/>
    </location>
</feature>
<feature type="compositionally biased region" description="Low complexity" evidence="1">
    <location>
        <begin position="210"/>
        <end position="221"/>
    </location>
</feature>
<organism evidence="2 3">
    <name type="scientific">Trichoderma asperellum (strain ATCC 204424 / CBS 433.97 / NBRC 101777)</name>
    <dbReference type="NCBI Taxonomy" id="1042311"/>
    <lineage>
        <taxon>Eukaryota</taxon>
        <taxon>Fungi</taxon>
        <taxon>Dikarya</taxon>
        <taxon>Ascomycota</taxon>
        <taxon>Pezizomycotina</taxon>
        <taxon>Sordariomycetes</taxon>
        <taxon>Hypocreomycetidae</taxon>
        <taxon>Hypocreales</taxon>
        <taxon>Hypocreaceae</taxon>
        <taxon>Trichoderma</taxon>
    </lineage>
</organism>
<dbReference type="Proteomes" id="UP000240493">
    <property type="component" value="Unassembled WGS sequence"/>
</dbReference>
<feature type="region of interest" description="Disordered" evidence="1">
    <location>
        <begin position="1"/>
        <end position="23"/>
    </location>
</feature>
<protein>
    <submittedName>
        <fullName evidence="2">Uncharacterized protein</fullName>
    </submittedName>
</protein>
<dbReference type="AlphaFoldDB" id="A0A2T3ZDX1"/>
<sequence>MPYVGDDVHRATTKRKWDHDGNESLRFPHPSSSAAVFHVLNQQTAPESSVDGSILARKTLPPTKRFRTIHDDGDSHFSHRRAASRELLATTPVSQGAHASSNDCKGPVKINGVAIMPCHVCHRRPTKKSDLDSFARCQSCQEQTCFVCIRECRRQKNLHNDPETPLLEENKGVQRSFHMDEDECEMSLGTLNTHAPQHDDSRASDREGTSSRNSANNNSSSTHHAMICSRCCVEEGPEGEVVCLGCLSNMDTA</sequence>
<feature type="compositionally biased region" description="Basic and acidic residues" evidence="1">
    <location>
        <begin position="196"/>
        <end position="209"/>
    </location>
</feature>
<dbReference type="OrthoDB" id="5377226at2759"/>
<evidence type="ECO:0000256" key="1">
    <source>
        <dbReference type="SAM" id="MobiDB-lite"/>
    </source>
</evidence>
<gene>
    <name evidence="2" type="ORF">M441DRAFT_135082</name>
</gene>
<reference evidence="2 3" key="1">
    <citation type="submission" date="2016-07" db="EMBL/GenBank/DDBJ databases">
        <title>Multiple horizontal gene transfer events from other fungi enriched the ability of initially mycotrophic Trichoderma (Ascomycota) to feed on dead plant biomass.</title>
        <authorList>
            <consortium name="DOE Joint Genome Institute"/>
            <person name="Aerts A."/>
            <person name="Atanasova L."/>
            <person name="Chenthamara K."/>
            <person name="Zhang J."/>
            <person name="Grujic M."/>
            <person name="Henrissat B."/>
            <person name="Kuo A."/>
            <person name="Salamov A."/>
            <person name="Lipzen A."/>
            <person name="Labutti K."/>
            <person name="Barry K."/>
            <person name="Miao Y."/>
            <person name="Rahimi M.J."/>
            <person name="Shen Q."/>
            <person name="Grigoriev I.V."/>
            <person name="Kubicek C.P."/>
            <person name="Druzhinina I.S."/>
        </authorList>
    </citation>
    <scope>NUCLEOTIDE SEQUENCE [LARGE SCALE GENOMIC DNA]</scope>
    <source>
        <strain evidence="2 3">CBS 433.97</strain>
    </source>
</reference>